<protein>
    <recommendedName>
        <fullName evidence="3">Zona occludens toxin N-terminal domain-containing protein</fullName>
    </recommendedName>
</protein>
<evidence type="ECO:0000313" key="1">
    <source>
        <dbReference type="EMBL" id="TQB76919.1"/>
    </source>
</evidence>
<name>A0A507R2I6_MONPU</name>
<accession>A0A507R2I6</accession>
<evidence type="ECO:0008006" key="3">
    <source>
        <dbReference type="Google" id="ProtNLM"/>
    </source>
</evidence>
<comment type="caution">
    <text evidence="1">The sequence shown here is derived from an EMBL/GenBank/DDBJ whole genome shotgun (WGS) entry which is preliminary data.</text>
</comment>
<keyword evidence="2" id="KW-1185">Reference proteome</keyword>
<dbReference type="SUPFAM" id="SSF52540">
    <property type="entry name" value="P-loop containing nucleoside triphosphate hydrolases"/>
    <property type="match status" value="1"/>
</dbReference>
<reference evidence="1 2" key="1">
    <citation type="submission" date="2019-06" db="EMBL/GenBank/DDBJ databases">
        <title>Wine fermentation using esterase from Monascus purpureus.</title>
        <authorList>
            <person name="Geng C."/>
            <person name="Zhang Y."/>
        </authorList>
    </citation>
    <scope>NUCLEOTIDE SEQUENCE [LARGE SCALE GENOMIC DNA]</scope>
    <source>
        <strain evidence="1">HQ1</strain>
    </source>
</reference>
<organism evidence="1 2">
    <name type="scientific">Monascus purpureus</name>
    <name type="common">Red mold</name>
    <name type="synonym">Monascus anka</name>
    <dbReference type="NCBI Taxonomy" id="5098"/>
    <lineage>
        <taxon>Eukaryota</taxon>
        <taxon>Fungi</taxon>
        <taxon>Dikarya</taxon>
        <taxon>Ascomycota</taxon>
        <taxon>Pezizomycotina</taxon>
        <taxon>Eurotiomycetes</taxon>
        <taxon>Eurotiomycetidae</taxon>
        <taxon>Eurotiales</taxon>
        <taxon>Aspergillaceae</taxon>
        <taxon>Monascus</taxon>
    </lineage>
</organism>
<evidence type="ECO:0000313" key="2">
    <source>
        <dbReference type="Proteomes" id="UP000319663"/>
    </source>
</evidence>
<dbReference type="Gene3D" id="3.40.50.300">
    <property type="entry name" value="P-loop containing nucleotide triphosphate hydrolases"/>
    <property type="match status" value="1"/>
</dbReference>
<proteinExistence type="predicted"/>
<dbReference type="InterPro" id="IPR027417">
    <property type="entry name" value="P-loop_NTPase"/>
</dbReference>
<gene>
    <name evidence="1" type="ORF">MPDQ_006098</name>
</gene>
<dbReference type="EMBL" id="VIFY01000005">
    <property type="protein sequence ID" value="TQB76919.1"/>
    <property type="molecule type" value="Genomic_DNA"/>
</dbReference>
<sequence length="216" mass="23731">MRLEVLESFFGPGAARKKGHKKGPRKDPAMKIWEVVVTPGRIIALDEAHKFLDTSSVEAVEFTETLLSIVRQQRHLGARVMIATQEPTVSPALLDLCNVTIIHRFNSPAWYKAIEAHIAGAAMASRKASQANASDLFQQIVQLATGEALVFCPTALLKSTGYATDVKMSEDEDPKTSNTIWASLAGSRSESRQGFGSKGRGSKGRYRRAWIRLMFA</sequence>
<dbReference type="STRING" id="5098.A0A507R2I6"/>
<dbReference type="Proteomes" id="UP000319663">
    <property type="component" value="Unassembled WGS sequence"/>
</dbReference>
<dbReference type="AlphaFoldDB" id="A0A507R2I6"/>